<dbReference type="Pfam" id="PF16321">
    <property type="entry name" value="Ribosom_S30AE_C"/>
    <property type="match status" value="2"/>
</dbReference>
<dbReference type="RefSeq" id="WP_241042760.1">
    <property type="nucleotide sequence ID" value="NZ_BAAAJF010000079.1"/>
</dbReference>
<dbReference type="EMBL" id="JAKXMK010000052">
    <property type="protein sequence ID" value="MCH6171955.1"/>
    <property type="molecule type" value="Genomic_DNA"/>
</dbReference>
<dbReference type="Gene3D" id="3.30.505.50">
    <property type="entry name" value="Sigma 54 modulation/S30EA ribosomal protein, C-terminal domain"/>
    <property type="match status" value="2"/>
</dbReference>
<evidence type="ECO:0000313" key="4">
    <source>
        <dbReference type="Proteomes" id="UP001299970"/>
    </source>
</evidence>
<comment type="caution">
    <text evidence="3">The sequence shown here is derived from an EMBL/GenBank/DDBJ whole genome shotgun (WGS) entry which is preliminary data.</text>
</comment>
<name>A0ABS9TTT2_9PSEU</name>
<feature type="region of interest" description="Disordered" evidence="1">
    <location>
        <begin position="103"/>
        <end position="148"/>
    </location>
</feature>
<sequence length="276" mass="30739">MHGSNSPPVPIEVQVTGVHTDAFVAEVTERMRAALRHAGRPVLHARVRITRDGDPERPIVAQANIDLDGRLVRVQVHGGTDRDALARLEERLRNRLQHVSRAAGTWEDRRGRSAPSMAGPPAGDERTEWRHGDLPTRRGPSYPRPPAERQIIRHKSFSVAESEIDEAAFDMESLDYDFHLFTELGTGQDSVLYRGGPTGYRIAQVEPHPESLAPHALEVTVSTQPAAVLSTDEAIERMAALDLPFLFYLDRERGRGALLYHRYDGHYGLITPADSD</sequence>
<dbReference type="PANTHER" id="PTHR33231:SF1">
    <property type="entry name" value="30S RIBOSOMAL PROTEIN"/>
    <property type="match status" value="1"/>
</dbReference>
<dbReference type="InterPro" id="IPR038416">
    <property type="entry name" value="Ribosom_S30AE_C_sf"/>
</dbReference>
<feature type="domain" description="Sigma 54 modulation/S30EA ribosomal protein C-terminal" evidence="2">
    <location>
        <begin position="224"/>
        <end position="269"/>
    </location>
</feature>
<evidence type="ECO:0000313" key="3">
    <source>
        <dbReference type="EMBL" id="MCH6171955.1"/>
    </source>
</evidence>
<feature type="compositionally biased region" description="Basic and acidic residues" evidence="1">
    <location>
        <begin position="123"/>
        <end position="136"/>
    </location>
</feature>
<keyword evidence="4" id="KW-1185">Reference proteome</keyword>
<reference evidence="3 4" key="1">
    <citation type="submission" date="2022-03" db="EMBL/GenBank/DDBJ databases">
        <title>Pseudonocardia alaer sp. nov., a novel actinomycete isolated from reed forest soil.</title>
        <authorList>
            <person name="Wang L."/>
        </authorList>
    </citation>
    <scope>NUCLEOTIDE SEQUENCE [LARGE SCALE GENOMIC DNA]</scope>
    <source>
        <strain evidence="3 4">Y-16303</strain>
    </source>
</reference>
<protein>
    <submittedName>
        <fullName evidence="3">Sigma 54 modulation/S30EA ribosomal C-terminal domain-containing protein</fullName>
    </submittedName>
</protein>
<organism evidence="3 4">
    <name type="scientific">Pseudonocardia alaniniphila</name>
    <dbReference type="NCBI Taxonomy" id="75291"/>
    <lineage>
        <taxon>Bacteria</taxon>
        <taxon>Bacillati</taxon>
        <taxon>Actinomycetota</taxon>
        <taxon>Actinomycetes</taxon>
        <taxon>Pseudonocardiales</taxon>
        <taxon>Pseudonocardiaceae</taxon>
        <taxon>Pseudonocardia</taxon>
    </lineage>
</organism>
<accession>A0ABS9TTT2</accession>
<gene>
    <name evidence="3" type="ORF">MMF94_40265</name>
</gene>
<evidence type="ECO:0000256" key="1">
    <source>
        <dbReference type="SAM" id="MobiDB-lite"/>
    </source>
</evidence>
<dbReference type="InterPro" id="IPR032528">
    <property type="entry name" value="Ribosom_S30AE_C"/>
</dbReference>
<dbReference type="InterPro" id="IPR050574">
    <property type="entry name" value="HPF/YfiA_ribosome-assoc"/>
</dbReference>
<feature type="domain" description="Sigma 54 modulation/S30EA ribosomal protein C-terminal" evidence="2">
    <location>
        <begin position="148"/>
        <end position="201"/>
    </location>
</feature>
<dbReference type="Proteomes" id="UP001299970">
    <property type="component" value="Unassembled WGS sequence"/>
</dbReference>
<dbReference type="PANTHER" id="PTHR33231">
    <property type="entry name" value="30S RIBOSOMAL PROTEIN"/>
    <property type="match status" value="1"/>
</dbReference>
<evidence type="ECO:0000259" key="2">
    <source>
        <dbReference type="Pfam" id="PF16321"/>
    </source>
</evidence>
<proteinExistence type="predicted"/>